<reference evidence="2" key="2">
    <citation type="journal article" date="2017" name="Stand. Genomic Sci.">
        <title>Complete genome sequence of the sulfur-oxidizing chemolithoautotrophic Sulfurovum lithotrophicum 42BKTT.</title>
        <authorList>
            <person name="Jeon W."/>
            <person name="Priscilla L."/>
            <person name="Park G."/>
            <person name="Lee H."/>
            <person name="Lee N."/>
            <person name="Lee D."/>
            <person name="Kwon H."/>
            <person name="Ahn I."/>
            <person name="Lee C."/>
            <person name="Lee H."/>
            <person name="Ahn J."/>
        </authorList>
    </citation>
    <scope>NUCLEOTIDE SEQUENCE [LARGE SCALE GENOMIC DNA]</scope>
    <source>
        <strain evidence="2">ATCC BAA-797 / 42BKT</strain>
    </source>
</reference>
<dbReference type="Gene3D" id="3.40.630.30">
    <property type="match status" value="1"/>
</dbReference>
<name>A0A7U4RQD2_9BACT</name>
<evidence type="ECO:0008006" key="3">
    <source>
        <dbReference type="Google" id="ProtNLM"/>
    </source>
</evidence>
<accession>A0A7U4RQD2</accession>
<dbReference type="EMBL" id="CP011308">
    <property type="protein sequence ID" value="AKF24546.1"/>
    <property type="molecule type" value="Genomic_DNA"/>
</dbReference>
<dbReference type="InterPro" id="IPR016181">
    <property type="entry name" value="Acyl_CoA_acyltransferase"/>
</dbReference>
<proteinExistence type="predicted"/>
<dbReference type="OrthoDB" id="5414373at2"/>
<dbReference type="KEGG" id="slh:YH65_03425"/>
<organism evidence="1 2">
    <name type="scientific">Sulfurovum lithotrophicum</name>
    <dbReference type="NCBI Taxonomy" id="206403"/>
    <lineage>
        <taxon>Bacteria</taxon>
        <taxon>Pseudomonadati</taxon>
        <taxon>Campylobacterota</taxon>
        <taxon>Epsilonproteobacteria</taxon>
        <taxon>Campylobacterales</taxon>
        <taxon>Sulfurovaceae</taxon>
        <taxon>Sulfurovum</taxon>
    </lineage>
</organism>
<keyword evidence="2" id="KW-1185">Reference proteome</keyword>
<evidence type="ECO:0000313" key="2">
    <source>
        <dbReference type="Proteomes" id="UP000034444"/>
    </source>
</evidence>
<evidence type="ECO:0000313" key="1">
    <source>
        <dbReference type="EMBL" id="AKF24546.1"/>
    </source>
</evidence>
<reference evidence="1 2" key="1">
    <citation type="submission" date="2015-04" db="EMBL/GenBank/DDBJ databases">
        <title>Complete genome sequence of Sulfurovum lithotrophicum ATCC BAA-797T.</title>
        <authorList>
            <person name="Ahn J."/>
            <person name="Park G."/>
            <person name="Jeon W."/>
            <person name="Jang Y."/>
            <person name="Jang M."/>
            <person name="Lee H."/>
            <person name="Lee H."/>
        </authorList>
    </citation>
    <scope>NUCLEOTIDE SEQUENCE [LARGE SCALE GENOMIC DNA]</scope>
    <source>
        <strain evidence="2">ATCC BAA-797 / 42BKT</strain>
    </source>
</reference>
<dbReference type="Proteomes" id="UP000034444">
    <property type="component" value="Chromosome"/>
</dbReference>
<sequence length="267" mass="30566">MTEPSIFHLLTEVYSLHLAVTEQDIESVKQVRKEALLPAYQTYADIEDESAFLYNRDDEQSFIYLLQHNATQKYVGTIRVFFVNDATPIQKIPMQIYGHVKEIESYVAEHPVCEVSRLALSGSIEPYEGLSGLRLRTYLTVGLMSAIGINAFLYPCNSIFAIMEPALYRILKRQGIDFEPVGPAVEYYGKRIPHMIGRKDLIFGSKEILGEITLHYLSKLCQDPDRFWAFVDRHPYLDRSNMHLSKICQCFEKATQPVSIPSLYIGT</sequence>
<dbReference type="SUPFAM" id="SSF55729">
    <property type="entry name" value="Acyl-CoA N-acyltransferases (Nat)"/>
    <property type="match status" value="1"/>
</dbReference>
<dbReference type="RefSeq" id="WP_046550639.1">
    <property type="nucleotide sequence ID" value="NZ_CP011308.1"/>
</dbReference>
<dbReference type="AlphaFoldDB" id="A0A7U4RQD2"/>
<protein>
    <recommendedName>
        <fullName evidence="3">GNAT family N-acetyltransferase</fullName>
    </recommendedName>
</protein>
<gene>
    <name evidence="1" type="ORF">YH65_03425</name>
</gene>